<evidence type="ECO:0000313" key="2">
    <source>
        <dbReference type="EMBL" id="CAB4184743.1"/>
    </source>
</evidence>
<gene>
    <name evidence="2" type="ORF">UFOVP1131_29</name>
    <name evidence="3" type="ORF">UFOVP1245_33</name>
    <name evidence="4" type="ORF">UFOVP1582_21</name>
    <name evidence="1" type="ORF">UFOVP966_43</name>
</gene>
<dbReference type="EMBL" id="LR797185">
    <property type="protein sequence ID" value="CAB4192544.1"/>
    <property type="molecule type" value="Genomic_DNA"/>
</dbReference>
<protein>
    <submittedName>
        <fullName evidence="1">Uncharacterized protein</fullName>
    </submittedName>
</protein>
<evidence type="ECO:0000313" key="3">
    <source>
        <dbReference type="EMBL" id="CAB4192544.1"/>
    </source>
</evidence>
<proteinExistence type="predicted"/>
<accession>A0A6J5PWH4</accession>
<name>A0A6J5PWH4_9CAUD</name>
<dbReference type="EMBL" id="LR798428">
    <property type="protein sequence ID" value="CAB5231073.1"/>
    <property type="molecule type" value="Genomic_DNA"/>
</dbReference>
<reference evidence="1" key="1">
    <citation type="submission" date="2020-05" db="EMBL/GenBank/DDBJ databases">
        <authorList>
            <person name="Chiriac C."/>
            <person name="Salcher M."/>
            <person name="Ghai R."/>
            <person name="Kavagutti S V."/>
        </authorList>
    </citation>
    <scope>NUCLEOTIDE SEQUENCE</scope>
</reference>
<sequence>MPKNYDLQEIAEDLKKLQTMDFGADREKLLAKVLPVISELVNTMAKIAEKIGDPVDDITSLRSRRSIASRNVN</sequence>
<dbReference type="EMBL" id="LR797071">
    <property type="protein sequence ID" value="CAB4184743.1"/>
    <property type="molecule type" value="Genomic_DNA"/>
</dbReference>
<evidence type="ECO:0000313" key="4">
    <source>
        <dbReference type="EMBL" id="CAB5231073.1"/>
    </source>
</evidence>
<dbReference type="EMBL" id="LR796919">
    <property type="protein sequence ID" value="CAB4174416.1"/>
    <property type="molecule type" value="Genomic_DNA"/>
</dbReference>
<evidence type="ECO:0000313" key="1">
    <source>
        <dbReference type="EMBL" id="CAB4174416.1"/>
    </source>
</evidence>
<organism evidence="1">
    <name type="scientific">uncultured Caudovirales phage</name>
    <dbReference type="NCBI Taxonomy" id="2100421"/>
    <lineage>
        <taxon>Viruses</taxon>
        <taxon>Duplodnaviria</taxon>
        <taxon>Heunggongvirae</taxon>
        <taxon>Uroviricota</taxon>
        <taxon>Caudoviricetes</taxon>
        <taxon>Peduoviridae</taxon>
        <taxon>Maltschvirus</taxon>
        <taxon>Maltschvirus maltsch</taxon>
    </lineage>
</organism>